<feature type="transmembrane region" description="Helical" evidence="1">
    <location>
        <begin position="122"/>
        <end position="142"/>
    </location>
</feature>
<accession>A0A645E5P8</accession>
<evidence type="ECO:0000256" key="1">
    <source>
        <dbReference type="SAM" id="Phobius"/>
    </source>
</evidence>
<name>A0A645E5P8_9ZZZZ</name>
<comment type="caution">
    <text evidence="2">The sequence shown here is derived from an EMBL/GenBank/DDBJ whole genome shotgun (WGS) entry which is preliminary data.</text>
</comment>
<sequence length="229" mass="25470">MAYSEAMGLLALVLAFLLLSKRKYVWASVAIVGLSLVRIITPPFGLVALVHLIDRWRRRHQDPFGRGERAALVLLGLVSVGGALTWSLVSQMFSSTPTGGSSRVEDTSIGSWFTGTYAIFGWWFPALIVLLLVAAIVISFLPMMRGWGLDIRTWFWGYPLFLALVTGPNFGLLRYLLMCFPLLFPVIGFLGWGKRFVVIKVAVVTALGLALQWWWIGHLLVIYPGSLMP</sequence>
<feature type="transmembrane region" description="Helical" evidence="1">
    <location>
        <begin position="37"/>
        <end position="57"/>
    </location>
</feature>
<keyword evidence="1" id="KW-0812">Transmembrane</keyword>
<feature type="transmembrane region" description="Helical" evidence="1">
    <location>
        <begin position="69"/>
        <end position="89"/>
    </location>
</feature>
<dbReference type="AlphaFoldDB" id="A0A645E5P8"/>
<keyword evidence="1" id="KW-1133">Transmembrane helix</keyword>
<feature type="transmembrane region" description="Helical" evidence="1">
    <location>
        <begin position="197"/>
        <end position="216"/>
    </location>
</feature>
<feature type="transmembrane region" description="Helical" evidence="1">
    <location>
        <begin position="172"/>
        <end position="190"/>
    </location>
</feature>
<organism evidence="2">
    <name type="scientific">bioreactor metagenome</name>
    <dbReference type="NCBI Taxonomy" id="1076179"/>
    <lineage>
        <taxon>unclassified sequences</taxon>
        <taxon>metagenomes</taxon>
        <taxon>ecological metagenomes</taxon>
    </lineage>
</organism>
<reference evidence="2" key="1">
    <citation type="submission" date="2019-08" db="EMBL/GenBank/DDBJ databases">
        <authorList>
            <person name="Kucharzyk K."/>
            <person name="Murdoch R.W."/>
            <person name="Higgins S."/>
            <person name="Loffler F."/>
        </authorList>
    </citation>
    <scope>NUCLEOTIDE SEQUENCE</scope>
</reference>
<protein>
    <submittedName>
        <fullName evidence="2">Uncharacterized protein</fullName>
    </submittedName>
</protein>
<proteinExistence type="predicted"/>
<dbReference type="EMBL" id="VSSQ01043436">
    <property type="protein sequence ID" value="MPM97120.1"/>
    <property type="molecule type" value="Genomic_DNA"/>
</dbReference>
<feature type="transmembrane region" description="Helical" evidence="1">
    <location>
        <begin position="149"/>
        <end position="166"/>
    </location>
</feature>
<evidence type="ECO:0000313" key="2">
    <source>
        <dbReference type="EMBL" id="MPM97120.1"/>
    </source>
</evidence>
<keyword evidence="1" id="KW-0472">Membrane</keyword>
<gene>
    <name evidence="2" type="ORF">SDC9_144293</name>
</gene>